<name>A0ABD1LM37_9FABA</name>
<accession>A0ABD1LM37</accession>
<reference evidence="2 3" key="1">
    <citation type="submission" date="2024-08" db="EMBL/GenBank/DDBJ databases">
        <title>Insights into the chromosomal genome structure of Flemingia macrophylla.</title>
        <authorList>
            <person name="Ding Y."/>
            <person name="Zhao Y."/>
            <person name="Bi W."/>
            <person name="Wu M."/>
            <person name="Zhao G."/>
            <person name="Gong Y."/>
            <person name="Li W."/>
            <person name="Zhang P."/>
        </authorList>
    </citation>
    <scope>NUCLEOTIDE SEQUENCE [LARGE SCALE GENOMIC DNA]</scope>
    <source>
        <strain evidence="2">DYQJB</strain>
        <tissue evidence="2">Leaf</tissue>
    </source>
</reference>
<sequence length="104" mass="9973">MGVGGVGVEEGGGEEEGLVDGEEGEGVVVLGDVGGELAEGGGEERGGVQGEAAVGGEDAGGQYVQEGGLAGAAGPHHGQDLPWVGGEGDVLEDVGWWGGGEGFQ</sequence>
<proteinExistence type="predicted"/>
<dbReference type="AlphaFoldDB" id="A0ABD1LM37"/>
<evidence type="ECO:0000313" key="3">
    <source>
        <dbReference type="Proteomes" id="UP001603857"/>
    </source>
</evidence>
<evidence type="ECO:0000256" key="1">
    <source>
        <dbReference type="SAM" id="MobiDB-lite"/>
    </source>
</evidence>
<keyword evidence="3" id="KW-1185">Reference proteome</keyword>
<feature type="compositionally biased region" description="Acidic residues" evidence="1">
    <location>
        <begin position="11"/>
        <end position="23"/>
    </location>
</feature>
<protein>
    <submittedName>
        <fullName evidence="2">Uncharacterized protein</fullName>
    </submittedName>
</protein>
<feature type="region of interest" description="Disordered" evidence="1">
    <location>
        <begin position="35"/>
        <end position="88"/>
    </location>
</feature>
<dbReference type="Proteomes" id="UP001603857">
    <property type="component" value="Unassembled WGS sequence"/>
</dbReference>
<feature type="compositionally biased region" description="Gly residues" evidence="1">
    <location>
        <begin position="1"/>
        <end position="10"/>
    </location>
</feature>
<gene>
    <name evidence="2" type="ORF">Fmac_023638</name>
</gene>
<feature type="region of interest" description="Disordered" evidence="1">
    <location>
        <begin position="1"/>
        <end position="23"/>
    </location>
</feature>
<dbReference type="EMBL" id="JBGMDY010000008">
    <property type="protein sequence ID" value="KAL2324580.1"/>
    <property type="molecule type" value="Genomic_DNA"/>
</dbReference>
<evidence type="ECO:0000313" key="2">
    <source>
        <dbReference type="EMBL" id="KAL2324580.1"/>
    </source>
</evidence>
<organism evidence="2 3">
    <name type="scientific">Flemingia macrophylla</name>
    <dbReference type="NCBI Taxonomy" id="520843"/>
    <lineage>
        <taxon>Eukaryota</taxon>
        <taxon>Viridiplantae</taxon>
        <taxon>Streptophyta</taxon>
        <taxon>Embryophyta</taxon>
        <taxon>Tracheophyta</taxon>
        <taxon>Spermatophyta</taxon>
        <taxon>Magnoliopsida</taxon>
        <taxon>eudicotyledons</taxon>
        <taxon>Gunneridae</taxon>
        <taxon>Pentapetalae</taxon>
        <taxon>rosids</taxon>
        <taxon>fabids</taxon>
        <taxon>Fabales</taxon>
        <taxon>Fabaceae</taxon>
        <taxon>Papilionoideae</taxon>
        <taxon>50 kb inversion clade</taxon>
        <taxon>NPAAA clade</taxon>
        <taxon>indigoferoid/millettioid clade</taxon>
        <taxon>Phaseoleae</taxon>
        <taxon>Flemingia</taxon>
    </lineage>
</organism>
<comment type="caution">
    <text evidence="2">The sequence shown here is derived from an EMBL/GenBank/DDBJ whole genome shotgun (WGS) entry which is preliminary data.</text>
</comment>